<dbReference type="PANTHER" id="PTHR10997">
    <property type="entry name" value="IMPORTIN-7, 8, 11"/>
    <property type="match status" value="1"/>
</dbReference>
<evidence type="ECO:0000256" key="12">
    <source>
        <dbReference type="ARBA" id="ARBA00072254"/>
    </source>
</evidence>
<comment type="subunit">
    <text evidence="11">Interacts with UBE2E3 and RPL12.</text>
</comment>
<evidence type="ECO:0000256" key="1">
    <source>
        <dbReference type="ARBA" id="ARBA00004123"/>
    </source>
</evidence>
<evidence type="ECO:0000256" key="2">
    <source>
        <dbReference type="ARBA" id="ARBA00004496"/>
    </source>
</evidence>
<keyword evidence="8" id="KW-0653">Protein transport</keyword>
<proteinExistence type="inferred from homology"/>
<evidence type="ECO:0000256" key="13">
    <source>
        <dbReference type="ARBA" id="ARBA00077811"/>
    </source>
</evidence>
<gene>
    <name evidence="15" type="ORF">L9F63_008317</name>
</gene>
<dbReference type="InterPro" id="IPR058669">
    <property type="entry name" value="TPR_IPO7/11-like"/>
</dbReference>
<evidence type="ECO:0000259" key="14">
    <source>
        <dbReference type="PROSITE" id="PS50166"/>
    </source>
</evidence>
<dbReference type="Pfam" id="PF25758">
    <property type="entry name" value="TPR_IPO11"/>
    <property type="match status" value="1"/>
</dbReference>
<keyword evidence="10" id="KW-0539">Nucleus</keyword>
<feature type="domain" description="Importin N-terminal" evidence="14">
    <location>
        <begin position="28"/>
        <end position="100"/>
    </location>
</feature>
<dbReference type="GO" id="GO:0005829">
    <property type="term" value="C:cytosol"/>
    <property type="evidence" value="ECO:0007669"/>
    <property type="project" value="TreeGrafter"/>
</dbReference>
<evidence type="ECO:0000256" key="10">
    <source>
        <dbReference type="ARBA" id="ARBA00023242"/>
    </source>
</evidence>
<keyword evidence="5" id="KW-0963">Cytoplasm</keyword>
<dbReference type="InterPro" id="IPR016024">
    <property type="entry name" value="ARM-type_fold"/>
</dbReference>
<keyword evidence="4" id="KW-0813">Transport</keyword>
<evidence type="ECO:0000313" key="15">
    <source>
        <dbReference type="EMBL" id="KAJ9574523.1"/>
    </source>
</evidence>
<dbReference type="InterPro" id="IPR011989">
    <property type="entry name" value="ARM-like"/>
</dbReference>
<keyword evidence="7" id="KW-0677">Repeat</keyword>
<evidence type="ECO:0000256" key="6">
    <source>
        <dbReference type="ARBA" id="ARBA00022553"/>
    </source>
</evidence>
<evidence type="ECO:0000256" key="8">
    <source>
        <dbReference type="ARBA" id="ARBA00022927"/>
    </source>
</evidence>
<evidence type="ECO:0000256" key="7">
    <source>
        <dbReference type="ARBA" id="ARBA00022737"/>
    </source>
</evidence>
<comment type="caution">
    <text evidence="15">The sequence shown here is derived from an EMBL/GenBank/DDBJ whole genome shotgun (WGS) entry which is preliminary data.</text>
</comment>
<evidence type="ECO:0000256" key="5">
    <source>
        <dbReference type="ARBA" id="ARBA00022490"/>
    </source>
</evidence>
<dbReference type="InterPro" id="IPR001494">
    <property type="entry name" value="Importin-beta_N"/>
</dbReference>
<evidence type="ECO:0000256" key="3">
    <source>
        <dbReference type="ARBA" id="ARBA00007991"/>
    </source>
</evidence>
<dbReference type="SMART" id="SM00913">
    <property type="entry name" value="IBN_N"/>
    <property type="match status" value="1"/>
</dbReference>
<comment type="similarity">
    <text evidence="3">Belongs to the importin beta family.</text>
</comment>
<dbReference type="GO" id="GO:0006606">
    <property type="term" value="P:protein import into nucleus"/>
    <property type="evidence" value="ECO:0007669"/>
    <property type="project" value="TreeGrafter"/>
</dbReference>
<dbReference type="FunFam" id="1.25.10.10:FF:000116">
    <property type="entry name" value="importin-11 isoform X1"/>
    <property type="match status" value="1"/>
</dbReference>
<dbReference type="EMBL" id="JASPKZ010010281">
    <property type="protein sequence ID" value="KAJ9574523.1"/>
    <property type="molecule type" value="Genomic_DNA"/>
</dbReference>
<dbReference type="AlphaFoldDB" id="A0AAD7Z6U0"/>
<comment type="subcellular location">
    <subcellularLocation>
        <location evidence="2">Cytoplasm</location>
    </subcellularLocation>
    <subcellularLocation>
        <location evidence="1">Nucleus</location>
    </subcellularLocation>
</comment>
<keyword evidence="16" id="KW-1185">Reference proteome</keyword>
<evidence type="ECO:0000313" key="16">
    <source>
        <dbReference type="Proteomes" id="UP001233999"/>
    </source>
</evidence>
<dbReference type="SUPFAM" id="SSF48371">
    <property type="entry name" value="ARM repeat"/>
    <property type="match status" value="1"/>
</dbReference>
<evidence type="ECO:0000256" key="4">
    <source>
        <dbReference type="ARBA" id="ARBA00022448"/>
    </source>
</evidence>
<dbReference type="PROSITE" id="PS50166">
    <property type="entry name" value="IMPORTIN_B_NT"/>
    <property type="match status" value="1"/>
</dbReference>
<keyword evidence="6" id="KW-0597">Phosphoprotein</keyword>
<accession>A0AAD7Z6U0</accession>
<dbReference type="PANTHER" id="PTHR10997:SF7">
    <property type="entry name" value="IMPORTIN-11"/>
    <property type="match status" value="1"/>
</dbReference>
<dbReference type="Pfam" id="PF03810">
    <property type="entry name" value="IBN_N"/>
    <property type="match status" value="1"/>
</dbReference>
<protein>
    <recommendedName>
        <fullName evidence="12">Importin-11</fullName>
    </recommendedName>
    <alternativeName>
        <fullName evidence="13">Ran-binding protein 11</fullName>
    </alternativeName>
</protein>
<keyword evidence="9" id="KW-0007">Acetylation</keyword>
<dbReference type="Gene3D" id="1.25.10.10">
    <property type="entry name" value="Leucine-rich Repeat Variant"/>
    <property type="match status" value="1"/>
</dbReference>
<evidence type="ECO:0000256" key="9">
    <source>
        <dbReference type="ARBA" id="ARBA00022990"/>
    </source>
</evidence>
<organism evidence="15 16">
    <name type="scientific">Diploptera punctata</name>
    <name type="common">Pacific beetle cockroach</name>
    <dbReference type="NCBI Taxonomy" id="6984"/>
    <lineage>
        <taxon>Eukaryota</taxon>
        <taxon>Metazoa</taxon>
        <taxon>Ecdysozoa</taxon>
        <taxon>Arthropoda</taxon>
        <taxon>Hexapoda</taxon>
        <taxon>Insecta</taxon>
        <taxon>Pterygota</taxon>
        <taxon>Neoptera</taxon>
        <taxon>Polyneoptera</taxon>
        <taxon>Dictyoptera</taxon>
        <taxon>Blattodea</taxon>
        <taxon>Blaberoidea</taxon>
        <taxon>Blaberidae</taxon>
        <taxon>Diplopterinae</taxon>
        <taxon>Diploptera</taxon>
    </lineage>
</organism>
<dbReference type="GO" id="GO:0031267">
    <property type="term" value="F:small GTPase binding"/>
    <property type="evidence" value="ECO:0007669"/>
    <property type="project" value="InterPro"/>
</dbReference>
<dbReference type="GO" id="GO:0005635">
    <property type="term" value="C:nuclear envelope"/>
    <property type="evidence" value="ECO:0007669"/>
    <property type="project" value="TreeGrafter"/>
</dbReference>
<reference evidence="15" key="1">
    <citation type="journal article" date="2023" name="IScience">
        <title>Live-bearing cockroach genome reveals convergent evolutionary mechanisms linked to viviparity in insects and beyond.</title>
        <authorList>
            <person name="Fouks B."/>
            <person name="Harrison M.C."/>
            <person name="Mikhailova A.A."/>
            <person name="Marchal E."/>
            <person name="English S."/>
            <person name="Carruthers M."/>
            <person name="Jennings E.C."/>
            <person name="Chiamaka E.L."/>
            <person name="Frigard R.A."/>
            <person name="Pippel M."/>
            <person name="Attardo G.M."/>
            <person name="Benoit J.B."/>
            <person name="Bornberg-Bauer E."/>
            <person name="Tobe S.S."/>
        </authorList>
    </citation>
    <scope>NUCLEOTIDE SEQUENCE</scope>
    <source>
        <strain evidence="15">Stay&amp;Tobe</strain>
    </source>
</reference>
<name>A0AAD7Z6U0_DIPPU</name>
<reference evidence="15" key="2">
    <citation type="submission" date="2023-05" db="EMBL/GenBank/DDBJ databases">
        <authorList>
            <person name="Fouks B."/>
        </authorList>
    </citation>
    <scope>NUCLEOTIDE SEQUENCE</scope>
    <source>
        <strain evidence="15">Stay&amp;Tobe</strain>
        <tissue evidence="15">Testes</tissue>
    </source>
</reference>
<evidence type="ECO:0000256" key="11">
    <source>
        <dbReference type="ARBA" id="ARBA00062902"/>
    </source>
</evidence>
<sequence length="953" mass="108877">MDMTTAQSMVLETLQRAANQNAEILKPAELKLKEWETEPGFYSILLNIFSNHSIDVNVRWLAVLYFKNGVDRYWRKTAPNALSEAEKVTLRQGLVSNFQEPINQIATQLAVLISKVERFDCPREWPELVPTLLTAVKSEDRLIQHRALLMLHHVIKTLSSKRLAGDRRLFQELTSNVFSFVLNLWNSHVENFLAQMNANNNEMGATLEKALLALRILRKLAVHGFKKPHESADAVHFLNMVFDRAKTMLECRKSLRSRGSNLVELTEKFIIHLTKVLIAVLEHHPFSYVELIQPSLEFAVFYVFTPSGETVIFERFIIQCLNLIKGILLCAEYKPAKVVEETKEPGTLRAHQIKMSFFTSDTLTEMCRKLVTHYFLLTRDDLELWDSDPESFATDEGGESWKYSLRSRDMNLFLALFHEFRVTLSPVLLEMIKNNHALVSPSDLSAILRKDAVYNAVGLAAFDLYDEVNFDQWFSTTLTQELKVKDNNYRVIRRRVVWLIGQWTGVKLSPELRPALYATTLPLLQGDEDMAVRLTASNTLKLAIDDFEFNTDQFLPFLEPSFSLLFTLLKEAHECDTKMHVLYVLSFIVERVGFAIRPYSGSLIQYLPLLWEESAEHNMLRCAIVSTLVHLVKALGTVSETLGPFLLPVIQLSTDVQQECHVYLLEDGLELWLAVLENSSSMSRDLLQLFRNMPPLLEYSSENLRTCFYIIQANILLSPEEFLNIYGQMIISSCNSMLSDMRSEGIVMTMRLVEMCLRAGPNVATELVKPIAIYRGEEYPMVMSMYLSMARILLCSRDVFSQVVAKVAQMIGETQEAVLNKMLDVWLDKMALVTQLERRKLLGLALASLLTAQSNSVLERFCGFLLNITEALNDIIKTDDMGVLIDSLLLTEHSSPGQDDACWIMKQNMTIAGEEAWKHLQFQILSTPLSSGITFKLRCLSCRIRWGRRNLNS</sequence>
<dbReference type="Proteomes" id="UP001233999">
    <property type="component" value="Unassembled WGS sequence"/>
</dbReference>